<feature type="compositionally biased region" description="Basic and acidic residues" evidence="1">
    <location>
        <begin position="1"/>
        <end position="11"/>
    </location>
</feature>
<organism evidence="3 4">
    <name type="scientific">Austropuccinia psidii MF-1</name>
    <dbReference type="NCBI Taxonomy" id="1389203"/>
    <lineage>
        <taxon>Eukaryota</taxon>
        <taxon>Fungi</taxon>
        <taxon>Dikarya</taxon>
        <taxon>Basidiomycota</taxon>
        <taxon>Pucciniomycotina</taxon>
        <taxon>Pucciniomycetes</taxon>
        <taxon>Pucciniales</taxon>
        <taxon>Sphaerophragmiaceae</taxon>
        <taxon>Austropuccinia</taxon>
    </lineage>
</organism>
<dbReference type="EMBL" id="AVOT02011941">
    <property type="protein sequence ID" value="MBW0493164.1"/>
    <property type="molecule type" value="Genomic_DNA"/>
</dbReference>
<name>A0A9Q3H7Z5_9BASI</name>
<accession>A0A9Q3H7Z5</accession>
<feature type="region of interest" description="Disordered" evidence="1">
    <location>
        <begin position="1"/>
        <end position="30"/>
    </location>
</feature>
<keyword evidence="4" id="KW-1185">Reference proteome</keyword>
<proteinExistence type="predicted"/>
<dbReference type="PANTHER" id="PTHR11439">
    <property type="entry name" value="GAG-POL-RELATED RETROTRANSPOSON"/>
    <property type="match status" value="1"/>
</dbReference>
<dbReference type="Pfam" id="PF07727">
    <property type="entry name" value="RVT_2"/>
    <property type="match status" value="1"/>
</dbReference>
<protein>
    <recommendedName>
        <fullName evidence="2">Reverse transcriptase Ty1/copia-type domain-containing protein</fullName>
    </recommendedName>
</protein>
<dbReference type="Proteomes" id="UP000765509">
    <property type="component" value="Unassembled WGS sequence"/>
</dbReference>
<sequence>MAQKGHLDQKPHNQRGGPNGPGGGQRGQRPLEIHIDPQAQNKGIGQGVGEVEGGPYPILIYIHVDELAIFGPHLESFKKEIQEKFNIKDLGKADLLLGIKILPSKARFFLSQEHYIKNIAKNFNVTNLAPINTPLKPSLQLMKASKDEVTAFKKLGLNYRIIMGALNYISTNTRPDITFSISHSSQFLECPSLNHWSASLQVLCYLYHTKEKTLNYYNKGKCKIITYVNADWGNLLIERRSGGGYTLFLNHHLISWRTKKQQTLFHSTMEAEYKSL</sequence>
<dbReference type="InterPro" id="IPR013103">
    <property type="entry name" value="RVT_2"/>
</dbReference>
<comment type="caution">
    <text evidence="3">The sequence shown here is derived from an EMBL/GenBank/DDBJ whole genome shotgun (WGS) entry which is preliminary data.</text>
</comment>
<dbReference type="AlphaFoldDB" id="A0A9Q3H7Z5"/>
<evidence type="ECO:0000259" key="2">
    <source>
        <dbReference type="Pfam" id="PF07727"/>
    </source>
</evidence>
<gene>
    <name evidence="3" type="ORF">O181_032879</name>
</gene>
<evidence type="ECO:0000256" key="1">
    <source>
        <dbReference type="SAM" id="MobiDB-lite"/>
    </source>
</evidence>
<reference evidence="3" key="1">
    <citation type="submission" date="2021-03" db="EMBL/GenBank/DDBJ databases">
        <title>Draft genome sequence of rust myrtle Austropuccinia psidii MF-1, a brazilian biotype.</title>
        <authorList>
            <person name="Quecine M.C."/>
            <person name="Pachon D.M.R."/>
            <person name="Bonatelli M.L."/>
            <person name="Correr F.H."/>
            <person name="Franceschini L.M."/>
            <person name="Leite T.F."/>
            <person name="Margarido G.R.A."/>
            <person name="Almeida C.A."/>
            <person name="Ferrarezi J.A."/>
            <person name="Labate C.A."/>
        </authorList>
    </citation>
    <scope>NUCLEOTIDE SEQUENCE</scope>
    <source>
        <strain evidence="3">MF-1</strain>
    </source>
</reference>
<feature type="compositionally biased region" description="Gly residues" evidence="1">
    <location>
        <begin position="17"/>
        <end position="26"/>
    </location>
</feature>
<evidence type="ECO:0000313" key="4">
    <source>
        <dbReference type="Proteomes" id="UP000765509"/>
    </source>
</evidence>
<feature type="domain" description="Reverse transcriptase Ty1/copia-type" evidence="2">
    <location>
        <begin position="56"/>
        <end position="136"/>
    </location>
</feature>
<evidence type="ECO:0000313" key="3">
    <source>
        <dbReference type="EMBL" id="MBW0493164.1"/>
    </source>
</evidence>
<dbReference type="PANTHER" id="PTHR11439:SF440">
    <property type="entry name" value="INTEGRASE CATALYTIC DOMAIN-CONTAINING PROTEIN"/>
    <property type="match status" value="1"/>
</dbReference>
<dbReference type="OrthoDB" id="851380at2759"/>